<gene>
    <name evidence="1" type="ORF">COU88_03105</name>
</gene>
<evidence type="ECO:0000313" key="2">
    <source>
        <dbReference type="Proteomes" id="UP000229554"/>
    </source>
</evidence>
<accession>A0A2M8KS80</accession>
<reference evidence="2" key="1">
    <citation type="submission" date="2017-09" db="EMBL/GenBank/DDBJ databases">
        <title>Depth-based differentiation of microbial function through sediment-hosted aquifers and enrichment of novel symbionts in the deep terrestrial subsurface.</title>
        <authorList>
            <person name="Probst A.J."/>
            <person name="Ladd B."/>
            <person name="Jarett J.K."/>
            <person name="Geller-Mcgrath D.E."/>
            <person name="Sieber C.M.K."/>
            <person name="Emerson J.B."/>
            <person name="Anantharaman K."/>
            <person name="Thomas B.C."/>
            <person name="Malmstrom R."/>
            <person name="Stieglmeier M."/>
            <person name="Klingl A."/>
            <person name="Woyke T."/>
            <person name="Ryan C.M."/>
            <person name="Banfield J.F."/>
        </authorList>
    </citation>
    <scope>NUCLEOTIDE SEQUENCE [LARGE SCALE GENOMIC DNA]</scope>
</reference>
<proteinExistence type="predicted"/>
<name>A0A2M8KS80_9BACT</name>
<dbReference type="EMBL" id="PFED01000128">
    <property type="protein sequence ID" value="PJE62782.1"/>
    <property type="molecule type" value="Genomic_DNA"/>
</dbReference>
<organism evidence="1 2">
    <name type="scientific">Candidatus Roizmanbacteria bacterium CG10_big_fil_rev_8_21_14_0_10_39_6</name>
    <dbReference type="NCBI Taxonomy" id="1974853"/>
    <lineage>
        <taxon>Bacteria</taxon>
        <taxon>Candidatus Roizmaniibacteriota</taxon>
    </lineage>
</organism>
<comment type="caution">
    <text evidence="1">The sequence shown here is derived from an EMBL/GenBank/DDBJ whole genome shotgun (WGS) entry which is preliminary data.</text>
</comment>
<dbReference type="AlphaFoldDB" id="A0A2M8KS80"/>
<dbReference type="Proteomes" id="UP000229554">
    <property type="component" value="Unassembled WGS sequence"/>
</dbReference>
<protein>
    <submittedName>
        <fullName evidence="1">Uncharacterized protein</fullName>
    </submittedName>
</protein>
<evidence type="ECO:0000313" key="1">
    <source>
        <dbReference type="EMBL" id="PJE62782.1"/>
    </source>
</evidence>
<sequence>MVDIGRNTERDLSVAGYIPWRSKERVPHPGVDGRTVIRGSIDGTRNFESPDHIQLVAQEVVSMVLETAKHIQGPEDKIQLVLSSGPNQEAIDITASLLMEYAQRNLTATDLLRISVIRFNMQTSEYEEVPLIRNPKHQELLLEQVSK</sequence>